<comment type="function">
    <text evidence="7">Transfers an acetyl group from acetyl-CoA to L-homoserine, forming acetyl-L-homoserine.</text>
</comment>
<dbReference type="NCBIfam" id="TIGR01001">
    <property type="entry name" value="metA"/>
    <property type="match status" value="1"/>
</dbReference>
<comment type="caution">
    <text evidence="8">The sequence shown here is derived from an EMBL/GenBank/DDBJ whole genome shotgun (WGS) entry which is preliminary data.</text>
</comment>
<evidence type="ECO:0000256" key="6">
    <source>
        <dbReference type="ARBA" id="ARBA00049043"/>
    </source>
</evidence>
<feature type="site" description="Important for substrate specificity" evidence="7">
    <location>
        <position position="188"/>
    </location>
</feature>
<keyword evidence="5 7" id="KW-0012">Acyltransferase</keyword>
<keyword evidence="3 7" id="KW-0808">Transferase</keyword>
<feature type="binding site" evidence="7">
    <location>
        <position position="159"/>
    </location>
    <ligand>
        <name>substrate</name>
    </ligand>
</feature>
<keyword evidence="2 7" id="KW-0028">Amino-acid biosynthesis</keyword>
<evidence type="ECO:0000313" key="9">
    <source>
        <dbReference type="Proteomes" id="UP001524478"/>
    </source>
</evidence>
<feature type="site" description="Important for acyl-CoA specificity" evidence="7">
    <location>
        <position position="107"/>
    </location>
</feature>
<dbReference type="EMBL" id="JANGAC010000027">
    <property type="protein sequence ID" value="MCQ4925691.1"/>
    <property type="molecule type" value="Genomic_DNA"/>
</dbReference>
<dbReference type="Pfam" id="PF04204">
    <property type="entry name" value="HTS"/>
    <property type="match status" value="1"/>
</dbReference>
<feature type="active site" description="Acyl-thioester intermediate" evidence="7">
    <location>
        <position position="138"/>
    </location>
</feature>
<evidence type="ECO:0000256" key="7">
    <source>
        <dbReference type="HAMAP-Rule" id="MF_00295"/>
    </source>
</evidence>
<feature type="active site" description="Proton acceptor" evidence="7">
    <location>
        <position position="231"/>
    </location>
</feature>
<reference evidence="8 9" key="1">
    <citation type="submission" date="2022-06" db="EMBL/GenBank/DDBJ databases">
        <title>Isolation of gut microbiota from human fecal samples.</title>
        <authorList>
            <person name="Pamer E.G."/>
            <person name="Barat B."/>
            <person name="Waligurski E."/>
            <person name="Medina S."/>
            <person name="Paddock L."/>
            <person name="Mostad J."/>
        </authorList>
    </citation>
    <scope>NUCLEOTIDE SEQUENCE [LARGE SCALE GENOMIC DNA]</scope>
    <source>
        <strain evidence="8 9">DFI.7.95</strain>
    </source>
</reference>
<evidence type="ECO:0000256" key="3">
    <source>
        <dbReference type="ARBA" id="ARBA00022679"/>
    </source>
</evidence>
<dbReference type="GO" id="GO:0008899">
    <property type="term" value="F:homoserine O-succinyltransferase activity"/>
    <property type="evidence" value="ECO:0007669"/>
    <property type="project" value="UniProtKB-EC"/>
</dbReference>
<evidence type="ECO:0000256" key="4">
    <source>
        <dbReference type="ARBA" id="ARBA00023167"/>
    </source>
</evidence>
<dbReference type="InterPro" id="IPR005697">
    <property type="entry name" value="HST_MetA"/>
</dbReference>
<evidence type="ECO:0000256" key="5">
    <source>
        <dbReference type="ARBA" id="ARBA00023315"/>
    </source>
</evidence>
<feature type="binding site" evidence="7">
    <location>
        <position position="245"/>
    </location>
    <ligand>
        <name>substrate</name>
    </ligand>
</feature>
<dbReference type="EC" id="2.3.1.31" evidence="7"/>
<dbReference type="SUPFAM" id="SSF52317">
    <property type="entry name" value="Class I glutamine amidotransferase-like"/>
    <property type="match status" value="1"/>
</dbReference>
<evidence type="ECO:0000313" key="8">
    <source>
        <dbReference type="EMBL" id="MCQ4925691.1"/>
    </source>
</evidence>
<comment type="subcellular location">
    <subcellularLocation>
        <location evidence="7">Cytoplasm</location>
    </subcellularLocation>
</comment>
<sequence>MGLVIDVNISAIGLLRKENININFKSKSEDLPKVLVLNLMPNKLDTEFQLLKLLGNSFIDVQVDFLYTETYRSKNTNLSYLEKVYKTLDEIKNTNYAGMIITGTPLEFVDFNEISYWKELKAIIDYSNEYVKSTIYLCWAAVAGLYHNYKIPKHTTDKKVTGIFSHEIVNINSPLFERCGEKILSPHSRYFEIKEEDIKDIEELEVLSKSNDAGIYIVAGRKGKEIYITGHPEYGRYTLYNEYRRDRDKGLSPDLPKNYFPNDDFTLVPKNTWSGYSQILIDNWIRYYLIQKEGEN</sequence>
<organism evidence="8 9">
    <name type="scientific">Tissierella carlieri</name>
    <dbReference type="NCBI Taxonomy" id="689904"/>
    <lineage>
        <taxon>Bacteria</taxon>
        <taxon>Bacillati</taxon>
        <taxon>Bacillota</taxon>
        <taxon>Tissierellia</taxon>
        <taxon>Tissierellales</taxon>
        <taxon>Tissierellaceae</taxon>
        <taxon>Tissierella</taxon>
    </lineage>
</organism>
<keyword evidence="1 7" id="KW-0963">Cytoplasm</keyword>
<keyword evidence="4 7" id="KW-0486">Methionine biosynthesis</keyword>
<dbReference type="RefSeq" id="WP_256313084.1">
    <property type="nucleotide sequence ID" value="NZ_JANGAC010000027.1"/>
</dbReference>
<keyword evidence="9" id="KW-1185">Reference proteome</keyword>
<dbReference type="InterPro" id="IPR033752">
    <property type="entry name" value="MetA_family"/>
</dbReference>
<name>A0ABT1SGT1_9FIRM</name>
<dbReference type="Proteomes" id="UP001524478">
    <property type="component" value="Unassembled WGS sequence"/>
</dbReference>
<dbReference type="PIRSF" id="PIRSF000450">
    <property type="entry name" value="H_ser_succinyltr"/>
    <property type="match status" value="1"/>
</dbReference>
<dbReference type="PANTHER" id="PTHR20919:SF0">
    <property type="entry name" value="HOMOSERINE O-SUCCINYLTRANSFERASE"/>
    <property type="match status" value="1"/>
</dbReference>
<dbReference type="CDD" id="cd03131">
    <property type="entry name" value="GATase1_HTS"/>
    <property type="match status" value="1"/>
</dbReference>
<feature type="active site" evidence="7">
    <location>
        <position position="233"/>
    </location>
</feature>
<accession>A0ABT1SGT1</accession>
<gene>
    <name evidence="8" type="primary">metA</name>
    <name evidence="7" type="synonym">metAA</name>
    <name evidence="8" type="ORF">NE686_21520</name>
</gene>
<dbReference type="HAMAP" id="MF_00295">
    <property type="entry name" value="MetA_acyltransf"/>
    <property type="match status" value="1"/>
</dbReference>
<feature type="binding site" evidence="7">
    <location>
        <position position="188"/>
    </location>
    <ligand>
        <name>substrate</name>
    </ligand>
</feature>
<comment type="caution">
    <text evidence="7">Lacks conserved residue(s) required for the propagation of feature annotation.</text>
</comment>
<comment type="similarity">
    <text evidence="7">Belongs to the MetA family.</text>
</comment>
<dbReference type="InterPro" id="IPR029062">
    <property type="entry name" value="Class_I_gatase-like"/>
</dbReference>
<dbReference type="PANTHER" id="PTHR20919">
    <property type="entry name" value="HOMOSERINE O-SUCCINYLTRANSFERASE"/>
    <property type="match status" value="1"/>
</dbReference>
<evidence type="ECO:0000256" key="1">
    <source>
        <dbReference type="ARBA" id="ARBA00022490"/>
    </source>
</evidence>
<comment type="catalytic activity">
    <reaction evidence="6 7">
        <text>L-homoserine + acetyl-CoA = O-acetyl-L-homoserine + CoA</text>
        <dbReference type="Rhea" id="RHEA:13701"/>
        <dbReference type="ChEBI" id="CHEBI:57287"/>
        <dbReference type="ChEBI" id="CHEBI:57288"/>
        <dbReference type="ChEBI" id="CHEBI:57476"/>
        <dbReference type="ChEBI" id="CHEBI:57716"/>
        <dbReference type="EC" id="2.3.1.31"/>
    </reaction>
</comment>
<proteinExistence type="inferred from homology"/>
<protein>
    <recommendedName>
        <fullName evidence="7">Homoserine O-acetyltransferase</fullName>
        <shortName evidence="7">HAT</shortName>
        <ecNumber evidence="7">2.3.1.31</ecNumber>
    </recommendedName>
    <alternativeName>
        <fullName evidence="7">Homoserine transacetylase</fullName>
        <shortName evidence="7">HTA</shortName>
    </alternativeName>
</protein>
<comment type="pathway">
    <text evidence="7">Amino-acid biosynthesis; L-methionine biosynthesis via de novo pathway; O-acetyl-L-homoserine from L-homoserine: step 1/1.</text>
</comment>
<evidence type="ECO:0000256" key="2">
    <source>
        <dbReference type="ARBA" id="ARBA00022605"/>
    </source>
</evidence>
<dbReference type="Gene3D" id="3.40.50.880">
    <property type="match status" value="1"/>
</dbReference>